<dbReference type="AlphaFoldDB" id="A0A1Y2IPG8"/>
<dbReference type="STRING" id="1353009.A0A1Y2IPG8"/>
<dbReference type="Proteomes" id="UP000193067">
    <property type="component" value="Unassembled WGS sequence"/>
</dbReference>
<evidence type="ECO:0000313" key="5">
    <source>
        <dbReference type="Proteomes" id="UP000193067"/>
    </source>
</evidence>
<dbReference type="Gene3D" id="2.130.10.10">
    <property type="entry name" value="YVTN repeat-like/Quinoprotein amine dehydrogenase"/>
    <property type="match status" value="1"/>
</dbReference>
<keyword evidence="5" id="KW-1185">Reference proteome</keyword>
<dbReference type="SUPFAM" id="SSF50978">
    <property type="entry name" value="WD40 repeat-like"/>
    <property type="match status" value="1"/>
</dbReference>
<protein>
    <submittedName>
        <fullName evidence="4">WD40 repeat-like protein</fullName>
    </submittedName>
</protein>
<dbReference type="Pfam" id="PF00400">
    <property type="entry name" value="WD40"/>
    <property type="match status" value="1"/>
</dbReference>
<evidence type="ECO:0000256" key="1">
    <source>
        <dbReference type="ARBA" id="ARBA00022574"/>
    </source>
</evidence>
<accession>A0A1Y2IPG8</accession>
<proteinExistence type="predicted"/>
<feature type="transmembrane region" description="Helical" evidence="3">
    <location>
        <begin position="333"/>
        <end position="355"/>
    </location>
</feature>
<evidence type="ECO:0000256" key="3">
    <source>
        <dbReference type="SAM" id="Phobius"/>
    </source>
</evidence>
<dbReference type="EMBL" id="KZ084102">
    <property type="protein sequence ID" value="OSD03005.1"/>
    <property type="molecule type" value="Genomic_DNA"/>
</dbReference>
<name>A0A1Y2IPG8_TRAC3</name>
<sequence length="374" mass="40938">MALRYEEFGGLQDGHAVTAIAFSPQGSYIATAGVDDCTVCVWRVLDQKRLFTVKTSTAVLSIHWLPQREDIFVIGHQGGVISTVRVEQETLAVKGFWAHRHPIEHLKANPFLLASGAKSEVTIWSAPDRYTVWNRVRELSTPSTSSLNEDCETLVTSLHWFRAQGQLLLLVTYMYHGISIFNADDWSIVRNIPLPGVIAHSSMSPDGGTIAISNMLSGFDLYDMTSLAVLRSFTHPVDVLRAVPVMFVHGGHALLGGSTCGMMHLWNVHNGRLHQKFSLGPSRNVMAIDANYNAAADRFLLAAGVCDKGTSTSVVIWMARDIGRRPTTTGGSIPWTSISIAIVVAIGGVALCSWYSDATRDILLEIHKHFGSLL</sequence>
<gene>
    <name evidence="4" type="ORF">PYCCODRAFT_1467313</name>
</gene>
<keyword evidence="3" id="KW-0472">Membrane</keyword>
<evidence type="ECO:0000313" key="4">
    <source>
        <dbReference type="EMBL" id="OSD03005.1"/>
    </source>
</evidence>
<keyword evidence="1" id="KW-0853">WD repeat</keyword>
<dbReference type="InterPro" id="IPR001680">
    <property type="entry name" value="WD40_rpt"/>
</dbReference>
<reference evidence="4 5" key="1">
    <citation type="journal article" date="2015" name="Biotechnol. Biofuels">
        <title>Enhanced degradation of softwood versus hardwood by the white-rot fungus Pycnoporus coccineus.</title>
        <authorList>
            <person name="Couturier M."/>
            <person name="Navarro D."/>
            <person name="Chevret D."/>
            <person name="Henrissat B."/>
            <person name="Piumi F."/>
            <person name="Ruiz-Duenas F.J."/>
            <person name="Martinez A.T."/>
            <person name="Grigoriev I.V."/>
            <person name="Riley R."/>
            <person name="Lipzen A."/>
            <person name="Berrin J.G."/>
            <person name="Master E.R."/>
            <person name="Rosso M.N."/>
        </authorList>
    </citation>
    <scope>NUCLEOTIDE SEQUENCE [LARGE SCALE GENOMIC DNA]</scope>
    <source>
        <strain evidence="4 5">BRFM310</strain>
    </source>
</reference>
<keyword evidence="2" id="KW-0677">Repeat</keyword>
<dbReference type="SMART" id="SM00320">
    <property type="entry name" value="WD40"/>
    <property type="match status" value="3"/>
</dbReference>
<dbReference type="InterPro" id="IPR015943">
    <property type="entry name" value="WD40/YVTN_repeat-like_dom_sf"/>
</dbReference>
<keyword evidence="3" id="KW-0812">Transmembrane</keyword>
<dbReference type="InterPro" id="IPR051350">
    <property type="entry name" value="WD_repeat-ST_regulator"/>
</dbReference>
<dbReference type="InterPro" id="IPR036322">
    <property type="entry name" value="WD40_repeat_dom_sf"/>
</dbReference>
<keyword evidence="3" id="KW-1133">Transmembrane helix</keyword>
<evidence type="ECO:0000256" key="2">
    <source>
        <dbReference type="ARBA" id="ARBA00022737"/>
    </source>
</evidence>
<dbReference type="PANTHER" id="PTHR22838:SF0">
    <property type="entry name" value="WD REPEAT-CONTAINING PROTEIN 26"/>
    <property type="match status" value="1"/>
</dbReference>
<dbReference type="PANTHER" id="PTHR22838">
    <property type="entry name" value="WD REPEAT PROTEIN 26-RELATED"/>
    <property type="match status" value="1"/>
</dbReference>
<organism evidence="4 5">
    <name type="scientific">Trametes coccinea (strain BRFM310)</name>
    <name type="common">Pycnoporus coccineus</name>
    <dbReference type="NCBI Taxonomy" id="1353009"/>
    <lineage>
        <taxon>Eukaryota</taxon>
        <taxon>Fungi</taxon>
        <taxon>Dikarya</taxon>
        <taxon>Basidiomycota</taxon>
        <taxon>Agaricomycotina</taxon>
        <taxon>Agaricomycetes</taxon>
        <taxon>Polyporales</taxon>
        <taxon>Polyporaceae</taxon>
        <taxon>Trametes</taxon>
    </lineage>
</organism>
<dbReference type="OrthoDB" id="3238562at2759"/>